<reference evidence="1" key="1">
    <citation type="journal article" date="2014" name="Int. J. Syst. Evol. Microbiol.">
        <title>Complete genome sequence of Corynebacterium casei LMG S-19264T (=DSM 44701T), isolated from a smear-ripened cheese.</title>
        <authorList>
            <consortium name="US DOE Joint Genome Institute (JGI-PGF)"/>
            <person name="Walter F."/>
            <person name="Albersmeier A."/>
            <person name="Kalinowski J."/>
            <person name="Ruckert C."/>
        </authorList>
    </citation>
    <scope>NUCLEOTIDE SEQUENCE</scope>
    <source>
        <strain evidence="1">JCM 4369</strain>
    </source>
</reference>
<evidence type="ECO:0000313" key="2">
    <source>
        <dbReference type="Proteomes" id="UP000618795"/>
    </source>
</evidence>
<name>A0A918M9V5_9ACTN</name>
<protein>
    <submittedName>
        <fullName evidence="1">Uncharacterized protein</fullName>
    </submittedName>
</protein>
<dbReference type="EMBL" id="BMTD01000002">
    <property type="protein sequence ID" value="GGU81770.1"/>
    <property type="molecule type" value="Genomic_DNA"/>
</dbReference>
<dbReference type="AlphaFoldDB" id="A0A918M9V5"/>
<organism evidence="1 2">
    <name type="scientific">Streptomyces filipinensis</name>
    <dbReference type="NCBI Taxonomy" id="66887"/>
    <lineage>
        <taxon>Bacteria</taxon>
        <taxon>Bacillati</taxon>
        <taxon>Actinomycetota</taxon>
        <taxon>Actinomycetes</taxon>
        <taxon>Kitasatosporales</taxon>
        <taxon>Streptomycetaceae</taxon>
        <taxon>Streptomyces</taxon>
    </lineage>
</organism>
<reference evidence="1" key="2">
    <citation type="submission" date="2020-09" db="EMBL/GenBank/DDBJ databases">
        <authorList>
            <person name="Sun Q."/>
            <person name="Ohkuma M."/>
        </authorList>
    </citation>
    <scope>NUCLEOTIDE SEQUENCE</scope>
    <source>
        <strain evidence="1">JCM 4369</strain>
    </source>
</reference>
<accession>A0A918M9V5</accession>
<keyword evidence="2" id="KW-1185">Reference proteome</keyword>
<comment type="caution">
    <text evidence="1">The sequence shown here is derived from an EMBL/GenBank/DDBJ whole genome shotgun (WGS) entry which is preliminary data.</text>
</comment>
<proteinExistence type="predicted"/>
<evidence type="ECO:0000313" key="1">
    <source>
        <dbReference type="EMBL" id="GGU81770.1"/>
    </source>
</evidence>
<dbReference type="Proteomes" id="UP000618795">
    <property type="component" value="Unassembled WGS sequence"/>
</dbReference>
<gene>
    <name evidence="1" type="ORF">GCM10010260_12820</name>
</gene>
<sequence length="90" mass="10198">MMRRQSVCLELLRHREGAHQFCAANPRQSVSLMQGNTRPDMPERLIGKHLAVQGDIQLDAELHVFRYNIRNSFQTSFDGTQLGTSPFAGL</sequence>